<gene>
    <name evidence="7" type="primary">rplR</name>
    <name evidence="8" type="ORF">HEPPS_01410</name>
</gene>
<dbReference type="CDD" id="cd00432">
    <property type="entry name" value="Ribosomal_L18_L5e"/>
    <property type="match status" value="1"/>
</dbReference>
<dbReference type="FunFam" id="3.30.420.100:FF:000001">
    <property type="entry name" value="50S ribosomal protein L18"/>
    <property type="match status" value="1"/>
</dbReference>
<dbReference type="GO" id="GO:0008097">
    <property type="term" value="F:5S rRNA binding"/>
    <property type="evidence" value="ECO:0007669"/>
    <property type="project" value="TreeGrafter"/>
</dbReference>
<comment type="similarity">
    <text evidence="1 7">Belongs to the universal ribosomal protein uL18 family.</text>
</comment>
<dbReference type="GO" id="GO:0022625">
    <property type="term" value="C:cytosolic large ribosomal subunit"/>
    <property type="evidence" value="ECO:0007669"/>
    <property type="project" value="TreeGrafter"/>
</dbReference>
<dbReference type="InterPro" id="IPR005484">
    <property type="entry name" value="Ribosomal_uL18_bac/plant/anim"/>
</dbReference>
<evidence type="ECO:0000313" key="9">
    <source>
        <dbReference type="Proteomes" id="UP000242141"/>
    </source>
</evidence>
<evidence type="ECO:0000256" key="7">
    <source>
        <dbReference type="HAMAP-Rule" id="MF_01337"/>
    </source>
</evidence>
<organism evidence="8 9">
    <name type="scientific">Candidatus Hepatoplasma crinochetorum</name>
    <dbReference type="NCBI Taxonomy" id="295596"/>
    <lineage>
        <taxon>Bacteria</taxon>
        <taxon>Bacillati</taxon>
        <taxon>Mycoplasmatota</taxon>
        <taxon>Mollicutes</taxon>
        <taxon>Candidatus Hepatoplasmataceae</taxon>
        <taxon>Candidatus Hepatoplasma</taxon>
    </lineage>
</organism>
<dbReference type="InterPro" id="IPR004389">
    <property type="entry name" value="Ribosomal_uL18_bac-type"/>
</dbReference>
<dbReference type="GO" id="GO:0003735">
    <property type="term" value="F:structural constituent of ribosome"/>
    <property type="evidence" value="ECO:0007669"/>
    <property type="project" value="InterPro"/>
</dbReference>
<dbReference type="HAMAP" id="MF_01337_B">
    <property type="entry name" value="Ribosomal_uL18_B"/>
    <property type="match status" value="1"/>
</dbReference>
<dbReference type="PANTHER" id="PTHR12899:SF3">
    <property type="entry name" value="LARGE RIBOSOMAL SUBUNIT PROTEIN UL18M"/>
    <property type="match status" value="1"/>
</dbReference>
<dbReference type="InterPro" id="IPR057268">
    <property type="entry name" value="Ribosomal_L18"/>
</dbReference>
<dbReference type="Pfam" id="PF00861">
    <property type="entry name" value="Ribosomal_L18p"/>
    <property type="match status" value="1"/>
</dbReference>
<keyword evidence="2 7" id="KW-0699">rRNA-binding</keyword>
<sequence>MAKNKKLESRKKRKLRVRKNIFGTDKIPRLSVYKSNRNIYAQLIDDLTGKTLANSSTKELKLDSKNIDSSFKVGKDLGKKAKALKIERVVFDRNGYIYHGKIKSLADGVRSENIKI</sequence>
<keyword evidence="9" id="KW-1185">Reference proteome</keyword>
<keyword evidence="5 7" id="KW-0687">Ribonucleoprotein</keyword>
<reference evidence="9" key="1">
    <citation type="submission" date="2015-05" db="EMBL/GenBank/DDBJ databases">
        <authorList>
            <person name="Collingro A."/>
        </authorList>
    </citation>
    <scope>NUCLEOTIDE SEQUENCE [LARGE SCALE GENOMIC DNA]</scope>
    <source>
        <strain evidence="9">Ps</strain>
    </source>
</reference>
<keyword evidence="3 7" id="KW-0694">RNA-binding</keyword>
<dbReference type="NCBIfam" id="TIGR00060">
    <property type="entry name" value="L18_bact"/>
    <property type="match status" value="1"/>
</dbReference>
<dbReference type="Proteomes" id="UP000242141">
    <property type="component" value="Unassembled WGS sequence"/>
</dbReference>
<protein>
    <recommendedName>
        <fullName evidence="6 7">Large ribosomal subunit protein uL18</fullName>
    </recommendedName>
</protein>
<name>A0A0G7ZMX8_9MOLU</name>
<comment type="subunit">
    <text evidence="7">Part of the 50S ribosomal subunit; part of the 5S rRNA/L5/L18/L25 subcomplex. Contacts the 5S and 23S rRNAs.</text>
</comment>
<dbReference type="SUPFAM" id="SSF53137">
    <property type="entry name" value="Translational machinery components"/>
    <property type="match status" value="1"/>
</dbReference>
<evidence type="ECO:0000256" key="4">
    <source>
        <dbReference type="ARBA" id="ARBA00022980"/>
    </source>
</evidence>
<evidence type="ECO:0000313" key="8">
    <source>
        <dbReference type="EMBL" id="CRX36941.1"/>
    </source>
</evidence>
<evidence type="ECO:0000256" key="3">
    <source>
        <dbReference type="ARBA" id="ARBA00022884"/>
    </source>
</evidence>
<evidence type="ECO:0000256" key="2">
    <source>
        <dbReference type="ARBA" id="ARBA00022730"/>
    </source>
</evidence>
<dbReference type="Gene3D" id="3.30.420.100">
    <property type="match status" value="1"/>
</dbReference>
<comment type="function">
    <text evidence="7">This is one of the proteins that bind and probably mediate the attachment of the 5S RNA into the large ribosomal subunit, where it forms part of the central protuberance.</text>
</comment>
<evidence type="ECO:0000256" key="1">
    <source>
        <dbReference type="ARBA" id="ARBA00007116"/>
    </source>
</evidence>
<dbReference type="AlphaFoldDB" id="A0A0G7ZMX8"/>
<evidence type="ECO:0000256" key="5">
    <source>
        <dbReference type="ARBA" id="ARBA00023274"/>
    </source>
</evidence>
<dbReference type="GO" id="GO:0006412">
    <property type="term" value="P:translation"/>
    <property type="evidence" value="ECO:0007669"/>
    <property type="project" value="UniProtKB-UniRule"/>
</dbReference>
<proteinExistence type="inferred from homology"/>
<evidence type="ECO:0000256" key="6">
    <source>
        <dbReference type="ARBA" id="ARBA00035197"/>
    </source>
</evidence>
<dbReference type="PANTHER" id="PTHR12899">
    <property type="entry name" value="39S RIBOSOMAL PROTEIN L18, MITOCHONDRIAL"/>
    <property type="match status" value="1"/>
</dbReference>
<accession>A0A0G7ZMX8</accession>
<dbReference type="EMBL" id="CWGI01000001">
    <property type="protein sequence ID" value="CRX36941.1"/>
    <property type="molecule type" value="Genomic_DNA"/>
</dbReference>
<keyword evidence="4 7" id="KW-0689">Ribosomal protein</keyword>